<feature type="binding site" evidence="6">
    <location>
        <position position="100"/>
    </location>
    <ligand>
        <name>S-adenosyl-L-methionine</name>
        <dbReference type="ChEBI" id="CHEBI:59789"/>
    </ligand>
</feature>
<keyword evidence="5 6" id="KW-0949">S-adenosyl-L-methionine</keyword>
<keyword evidence="4 6" id="KW-0808">Transferase</keyword>
<dbReference type="InterPro" id="IPR029063">
    <property type="entry name" value="SAM-dependent_MTases_sf"/>
</dbReference>
<dbReference type="PANTHER" id="PTHR11265">
    <property type="entry name" value="S-ADENOSYL-METHYLTRANSFERASE MRAW"/>
    <property type="match status" value="1"/>
</dbReference>
<protein>
    <recommendedName>
        <fullName evidence="6">Ribosomal RNA small subunit methyltransferase H</fullName>
        <ecNumber evidence="6">2.1.1.199</ecNumber>
    </recommendedName>
    <alternativeName>
        <fullName evidence="6">16S rRNA m(4)C1402 methyltransferase</fullName>
    </alternativeName>
    <alternativeName>
        <fullName evidence="6">rRNA (cytosine-N(4)-)-methyltransferase RsmH</fullName>
    </alternativeName>
</protein>
<dbReference type="STRING" id="1802115.A2756_02025"/>
<dbReference type="EMBL" id="MHNL01000005">
    <property type="protein sequence ID" value="OGZ45663.1"/>
    <property type="molecule type" value="Genomic_DNA"/>
</dbReference>
<dbReference type="SUPFAM" id="SSF81799">
    <property type="entry name" value="Putative methyltransferase TM0872, insert domain"/>
    <property type="match status" value="1"/>
</dbReference>
<dbReference type="GO" id="GO:0070475">
    <property type="term" value="P:rRNA base methylation"/>
    <property type="evidence" value="ECO:0007669"/>
    <property type="project" value="UniProtKB-UniRule"/>
</dbReference>
<comment type="catalytic activity">
    <reaction evidence="6">
        <text>cytidine(1402) in 16S rRNA + S-adenosyl-L-methionine = N(4)-methylcytidine(1402) in 16S rRNA + S-adenosyl-L-homocysteine + H(+)</text>
        <dbReference type="Rhea" id="RHEA:42928"/>
        <dbReference type="Rhea" id="RHEA-COMP:10286"/>
        <dbReference type="Rhea" id="RHEA-COMP:10287"/>
        <dbReference type="ChEBI" id="CHEBI:15378"/>
        <dbReference type="ChEBI" id="CHEBI:57856"/>
        <dbReference type="ChEBI" id="CHEBI:59789"/>
        <dbReference type="ChEBI" id="CHEBI:74506"/>
        <dbReference type="ChEBI" id="CHEBI:82748"/>
        <dbReference type="EC" id="2.1.1.199"/>
    </reaction>
</comment>
<dbReference type="AlphaFoldDB" id="A0A1G2G641"/>
<proteinExistence type="inferred from homology"/>
<comment type="similarity">
    <text evidence="1 6">Belongs to the methyltransferase superfamily. RsmH family.</text>
</comment>
<sequence length="295" mass="33100">MKMAHIPVLASEIMDGLLVHNGSRVIDATANGGGHAEMLLAACGKTGKLLAIEWDKTLYAGLQEKFKGAENVILENDTFAHIKRIIERNQFGAPDAILFDLGFSSYHVDESGRGFSFQTDEPLDMRYSTDTELSARDILQTYAEEELARIFKEYGEERFARRIARAIVDERHHRTLERTGELVELIKAHVPAWYRRGRLHPATRVFQALRIETNHELGAVRAGLEGALSLLAPKGRIAVISFHSLEDRIVKNMFWDAKQAGGYLVITKKPITAARSEITANPRARSAKLRLIEKL</sequence>
<keyword evidence="3 6" id="KW-0489">Methyltransferase</keyword>
<dbReference type="Gene3D" id="3.40.50.150">
    <property type="entry name" value="Vaccinia Virus protein VP39"/>
    <property type="match status" value="1"/>
</dbReference>
<keyword evidence="2 6" id="KW-0698">rRNA processing</keyword>
<feature type="binding site" evidence="6">
    <location>
        <position position="79"/>
    </location>
    <ligand>
        <name>S-adenosyl-L-methionine</name>
        <dbReference type="ChEBI" id="CHEBI:59789"/>
    </ligand>
</feature>
<organism evidence="7 8">
    <name type="scientific">Candidatus Ryanbacteria bacterium RIFCSPHIGHO2_01_FULL_48_27</name>
    <dbReference type="NCBI Taxonomy" id="1802115"/>
    <lineage>
        <taxon>Bacteria</taxon>
        <taxon>Candidatus Ryaniibacteriota</taxon>
    </lineage>
</organism>
<dbReference type="HAMAP" id="MF_01007">
    <property type="entry name" value="16SrRNA_methyltr_H"/>
    <property type="match status" value="1"/>
</dbReference>
<dbReference type="SUPFAM" id="SSF53335">
    <property type="entry name" value="S-adenosyl-L-methionine-dependent methyltransferases"/>
    <property type="match status" value="1"/>
</dbReference>
<comment type="function">
    <text evidence="6">Specifically methylates the N4 position of cytidine in position 1402 (C1402) of 16S rRNA.</text>
</comment>
<name>A0A1G2G641_9BACT</name>
<gene>
    <name evidence="6" type="primary">rsmH</name>
    <name evidence="7" type="ORF">A2756_02025</name>
</gene>
<dbReference type="Proteomes" id="UP000177785">
    <property type="component" value="Unassembled WGS sequence"/>
</dbReference>
<evidence type="ECO:0000313" key="8">
    <source>
        <dbReference type="Proteomes" id="UP000177785"/>
    </source>
</evidence>
<comment type="subcellular location">
    <subcellularLocation>
        <location evidence="6">Cytoplasm</location>
    </subcellularLocation>
</comment>
<dbReference type="Gene3D" id="1.10.150.170">
    <property type="entry name" value="Putative methyltransferase TM0872, insert domain"/>
    <property type="match status" value="1"/>
</dbReference>
<dbReference type="PANTHER" id="PTHR11265:SF0">
    <property type="entry name" value="12S RRNA N4-METHYLCYTIDINE METHYLTRANSFERASE"/>
    <property type="match status" value="1"/>
</dbReference>
<dbReference type="Pfam" id="PF01795">
    <property type="entry name" value="Methyltransf_5"/>
    <property type="match status" value="1"/>
</dbReference>
<dbReference type="GO" id="GO:0071424">
    <property type="term" value="F:rRNA (cytosine-N4-)-methyltransferase activity"/>
    <property type="evidence" value="ECO:0007669"/>
    <property type="project" value="UniProtKB-UniRule"/>
</dbReference>
<dbReference type="NCBIfam" id="TIGR00006">
    <property type="entry name" value="16S rRNA (cytosine(1402)-N(4))-methyltransferase RsmH"/>
    <property type="match status" value="1"/>
</dbReference>
<dbReference type="GO" id="GO:0005737">
    <property type="term" value="C:cytoplasm"/>
    <property type="evidence" value="ECO:0007669"/>
    <property type="project" value="UniProtKB-SubCell"/>
</dbReference>
<dbReference type="InterPro" id="IPR023397">
    <property type="entry name" value="SAM-dep_MeTrfase_MraW_recog"/>
</dbReference>
<evidence type="ECO:0000256" key="6">
    <source>
        <dbReference type="HAMAP-Rule" id="MF_01007"/>
    </source>
</evidence>
<feature type="binding site" evidence="6">
    <location>
        <begin position="33"/>
        <end position="35"/>
    </location>
    <ligand>
        <name>S-adenosyl-L-methionine</name>
        <dbReference type="ChEBI" id="CHEBI:59789"/>
    </ligand>
</feature>
<dbReference type="EC" id="2.1.1.199" evidence="6"/>
<feature type="binding site" evidence="6">
    <location>
        <position position="53"/>
    </location>
    <ligand>
        <name>S-adenosyl-L-methionine</name>
        <dbReference type="ChEBI" id="CHEBI:59789"/>
    </ligand>
</feature>
<evidence type="ECO:0000256" key="1">
    <source>
        <dbReference type="ARBA" id="ARBA00010396"/>
    </source>
</evidence>
<reference evidence="7 8" key="1">
    <citation type="journal article" date="2016" name="Nat. Commun.">
        <title>Thousands of microbial genomes shed light on interconnected biogeochemical processes in an aquifer system.</title>
        <authorList>
            <person name="Anantharaman K."/>
            <person name="Brown C.T."/>
            <person name="Hug L.A."/>
            <person name="Sharon I."/>
            <person name="Castelle C.J."/>
            <person name="Probst A.J."/>
            <person name="Thomas B.C."/>
            <person name="Singh A."/>
            <person name="Wilkins M.J."/>
            <person name="Karaoz U."/>
            <person name="Brodie E.L."/>
            <person name="Williams K.H."/>
            <person name="Hubbard S.S."/>
            <person name="Banfield J.F."/>
        </authorList>
    </citation>
    <scope>NUCLEOTIDE SEQUENCE [LARGE SCALE GENOMIC DNA]</scope>
</reference>
<evidence type="ECO:0000256" key="3">
    <source>
        <dbReference type="ARBA" id="ARBA00022603"/>
    </source>
</evidence>
<evidence type="ECO:0000256" key="4">
    <source>
        <dbReference type="ARBA" id="ARBA00022679"/>
    </source>
</evidence>
<evidence type="ECO:0000313" key="7">
    <source>
        <dbReference type="EMBL" id="OGZ45663.1"/>
    </source>
</evidence>
<dbReference type="PIRSF" id="PIRSF004486">
    <property type="entry name" value="MraW"/>
    <property type="match status" value="1"/>
</dbReference>
<feature type="binding site" evidence="6">
    <location>
        <position position="107"/>
    </location>
    <ligand>
        <name>S-adenosyl-L-methionine</name>
        <dbReference type="ChEBI" id="CHEBI:59789"/>
    </ligand>
</feature>
<accession>A0A1G2G641</accession>
<comment type="caution">
    <text evidence="7">The sequence shown here is derived from an EMBL/GenBank/DDBJ whole genome shotgun (WGS) entry which is preliminary data.</text>
</comment>
<dbReference type="InterPro" id="IPR002903">
    <property type="entry name" value="RsmH"/>
</dbReference>
<evidence type="ECO:0000256" key="5">
    <source>
        <dbReference type="ARBA" id="ARBA00022691"/>
    </source>
</evidence>
<evidence type="ECO:0000256" key="2">
    <source>
        <dbReference type="ARBA" id="ARBA00022552"/>
    </source>
</evidence>
<keyword evidence="6" id="KW-0963">Cytoplasm</keyword>